<dbReference type="Pfam" id="PF07690">
    <property type="entry name" value="MFS_1"/>
    <property type="match status" value="1"/>
</dbReference>
<evidence type="ECO:0000256" key="4">
    <source>
        <dbReference type="ARBA" id="ARBA00022989"/>
    </source>
</evidence>
<dbReference type="PANTHER" id="PTHR23513:SF11">
    <property type="entry name" value="STAPHYLOFERRIN A TRANSPORTER"/>
    <property type="match status" value="1"/>
</dbReference>
<evidence type="ECO:0000256" key="6">
    <source>
        <dbReference type="SAM" id="MobiDB-lite"/>
    </source>
</evidence>
<dbReference type="InterPro" id="IPR036259">
    <property type="entry name" value="MFS_trans_sf"/>
</dbReference>
<dbReference type="PANTHER" id="PTHR23513">
    <property type="entry name" value="INTEGRAL MEMBRANE EFFLUX PROTEIN-RELATED"/>
    <property type="match status" value="1"/>
</dbReference>
<dbReference type="EMBL" id="JAZGQL010000004">
    <property type="protein sequence ID" value="MEE6306283.1"/>
    <property type="molecule type" value="Genomic_DNA"/>
</dbReference>
<organism evidence="8 9">
    <name type="scientific">Plantactinospora veratri</name>
    <dbReference type="NCBI Taxonomy" id="1436122"/>
    <lineage>
        <taxon>Bacteria</taxon>
        <taxon>Bacillati</taxon>
        <taxon>Actinomycetota</taxon>
        <taxon>Actinomycetes</taxon>
        <taxon>Micromonosporales</taxon>
        <taxon>Micromonosporaceae</taxon>
        <taxon>Plantactinospora</taxon>
    </lineage>
</organism>
<evidence type="ECO:0000313" key="8">
    <source>
        <dbReference type="EMBL" id="MEE6306283.1"/>
    </source>
</evidence>
<dbReference type="Gene3D" id="1.20.1250.20">
    <property type="entry name" value="MFS general substrate transporter like domains"/>
    <property type="match status" value="1"/>
</dbReference>
<dbReference type="InterPro" id="IPR011701">
    <property type="entry name" value="MFS"/>
</dbReference>
<dbReference type="Proteomes" id="UP001339911">
    <property type="component" value="Unassembled WGS sequence"/>
</dbReference>
<feature type="region of interest" description="Disordered" evidence="6">
    <location>
        <begin position="434"/>
        <end position="470"/>
    </location>
</feature>
<accession>A0ABU7S8N1</accession>
<comment type="caution">
    <text evidence="8">The sequence shown here is derived from an EMBL/GenBank/DDBJ whole genome shotgun (WGS) entry which is preliminary data.</text>
</comment>
<dbReference type="CDD" id="cd06173">
    <property type="entry name" value="MFS_MefA_like"/>
    <property type="match status" value="1"/>
</dbReference>
<proteinExistence type="predicted"/>
<evidence type="ECO:0000256" key="7">
    <source>
        <dbReference type="SAM" id="Phobius"/>
    </source>
</evidence>
<feature type="region of interest" description="Disordered" evidence="6">
    <location>
        <begin position="1"/>
        <end position="23"/>
    </location>
</feature>
<comment type="subcellular location">
    <subcellularLocation>
        <location evidence="1">Cell membrane</location>
        <topology evidence="1">Multi-pass membrane protein</topology>
    </subcellularLocation>
</comment>
<feature type="transmembrane region" description="Helical" evidence="7">
    <location>
        <begin position="369"/>
        <end position="389"/>
    </location>
</feature>
<feature type="transmembrane region" description="Helical" evidence="7">
    <location>
        <begin position="229"/>
        <end position="256"/>
    </location>
</feature>
<feature type="transmembrane region" description="Helical" evidence="7">
    <location>
        <begin position="395"/>
        <end position="415"/>
    </location>
</feature>
<keyword evidence="3 7" id="KW-0812">Transmembrane</keyword>
<feature type="transmembrane region" description="Helical" evidence="7">
    <location>
        <begin position="308"/>
        <end position="326"/>
    </location>
</feature>
<dbReference type="SUPFAM" id="SSF103473">
    <property type="entry name" value="MFS general substrate transporter"/>
    <property type="match status" value="1"/>
</dbReference>
<feature type="transmembrane region" description="Helical" evidence="7">
    <location>
        <begin position="109"/>
        <end position="135"/>
    </location>
</feature>
<keyword evidence="4 7" id="KW-1133">Transmembrane helix</keyword>
<evidence type="ECO:0000313" key="9">
    <source>
        <dbReference type="Proteomes" id="UP001339911"/>
    </source>
</evidence>
<feature type="compositionally biased region" description="Pro residues" evidence="6">
    <location>
        <begin position="452"/>
        <end position="461"/>
    </location>
</feature>
<sequence length="470" mass="49069">MWSAVENDGGPPVSEETHTPERPATYREVFAQREYRAVFAATVLTWTGDYLAKAAVTLLVYQQSQSVALSAAAFATSYLPWLIGGPLLTTLADRYPYRTVMVICDLVRLPLYAAIAIDGLDTPVILALLFAATLANPPSQAARSAMLPLLLTGDRLVVALALQGSVGQAAQVVGYAVGAGIALYSPALALLLNAVAFGVSAVIIWFGVRHRPAVPPERGRRHLLRETGAGFALVFGTPVLRAIAIMVFCAMLFAIVPEGLAAAWATDLAGSGADRSVTQALIMVAAPAGFILGGVLVGRTLRPDLRRALVRVFGVLAPLALVPALFNPPPVVVALLAAIAGFAVAGLLPVTNGLFVLALPHGYRARANGVMNTGVQVTQGLAVLVTGLLAERFTIPRVVGVWSAAGVLLMLLLALRWPQPERFDAAIAEAQRRSADREAAAGAARPGQHPAPTSPPNPRPPSSEAGIGAV</sequence>
<evidence type="ECO:0000256" key="2">
    <source>
        <dbReference type="ARBA" id="ARBA00022475"/>
    </source>
</evidence>
<gene>
    <name evidence="8" type="ORF">V1634_05490</name>
</gene>
<evidence type="ECO:0000256" key="1">
    <source>
        <dbReference type="ARBA" id="ARBA00004651"/>
    </source>
</evidence>
<dbReference type="RefSeq" id="WP_331206636.1">
    <property type="nucleotide sequence ID" value="NZ_JAZGQL010000004.1"/>
</dbReference>
<feature type="transmembrane region" description="Helical" evidence="7">
    <location>
        <begin position="332"/>
        <end position="357"/>
    </location>
</feature>
<feature type="transmembrane region" description="Helical" evidence="7">
    <location>
        <begin position="67"/>
        <end position="89"/>
    </location>
</feature>
<reference evidence="8 9" key="1">
    <citation type="submission" date="2024-01" db="EMBL/GenBank/DDBJ databases">
        <title>Genome insights into Plantactinospora veratri sp. nov.</title>
        <authorList>
            <person name="Wang L."/>
        </authorList>
    </citation>
    <scope>NUCLEOTIDE SEQUENCE [LARGE SCALE GENOMIC DNA]</scope>
    <source>
        <strain evidence="8 9">NEAU-FHS4</strain>
    </source>
</reference>
<feature type="transmembrane region" description="Helical" evidence="7">
    <location>
        <begin position="183"/>
        <end position="208"/>
    </location>
</feature>
<protein>
    <submittedName>
        <fullName evidence="8">MFS transporter</fullName>
    </submittedName>
</protein>
<name>A0ABU7S8N1_9ACTN</name>
<keyword evidence="2" id="KW-1003">Cell membrane</keyword>
<evidence type="ECO:0000256" key="5">
    <source>
        <dbReference type="ARBA" id="ARBA00023136"/>
    </source>
</evidence>
<keyword evidence="9" id="KW-1185">Reference proteome</keyword>
<feature type="transmembrane region" description="Helical" evidence="7">
    <location>
        <begin position="276"/>
        <end position="296"/>
    </location>
</feature>
<keyword evidence="5 7" id="KW-0472">Membrane</keyword>
<evidence type="ECO:0000256" key="3">
    <source>
        <dbReference type="ARBA" id="ARBA00022692"/>
    </source>
</evidence>